<proteinExistence type="predicted"/>
<dbReference type="AlphaFoldDB" id="A0A2I0K1L7"/>
<accession>A0A2I0K1L7</accession>
<feature type="non-terminal residue" evidence="1">
    <location>
        <position position="1"/>
    </location>
</feature>
<name>A0A2I0K1L7_PUNGR</name>
<dbReference type="EMBL" id="PGOL01001024">
    <property type="protein sequence ID" value="PKI61596.1"/>
    <property type="molecule type" value="Genomic_DNA"/>
</dbReference>
<reference evidence="1 2" key="1">
    <citation type="submission" date="2017-11" db="EMBL/GenBank/DDBJ databases">
        <title>De-novo sequencing of pomegranate (Punica granatum L.) genome.</title>
        <authorList>
            <person name="Akparov Z."/>
            <person name="Amiraslanov A."/>
            <person name="Hajiyeva S."/>
            <person name="Abbasov M."/>
            <person name="Kaur K."/>
            <person name="Hamwieh A."/>
            <person name="Solovyev V."/>
            <person name="Salamov A."/>
            <person name="Braich B."/>
            <person name="Kosarev P."/>
            <person name="Mahmoud A."/>
            <person name="Hajiyev E."/>
            <person name="Babayeva S."/>
            <person name="Izzatullayeva V."/>
            <person name="Mammadov A."/>
            <person name="Mammadov A."/>
            <person name="Sharifova S."/>
            <person name="Ojaghi J."/>
            <person name="Eynullazada K."/>
            <person name="Bayramov B."/>
            <person name="Abdulazimova A."/>
            <person name="Shahmuradov I."/>
        </authorList>
    </citation>
    <scope>NUCLEOTIDE SEQUENCE [LARGE SCALE GENOMIC DNA]</scope>
    <source>
        <strain evidence="2">cv. AG2017</strain>
        <tissue evidence="1">Leaf</tissue>
    </source>
</reference>
<comment type="caution">
    <text evidence="1">The sequence shown here is derived from an EMBL/GenBank/DDBJ whole genome shotgun (WGS) entry which is preliminary data.</text>
</comment>
<sequence length="138" mass="15569">ESLPSGPSRLLNFYSWEHPLESIPTFKFLSKGLSPRVRPNFYISVRGSSHQESLPSGPSRLLNFYSWDRPLESIPTFKFLSKGLSPRVRPNFYISVRGSSHQGCTDPNVDSRRGPHAHFWITRLGSVHPPVGTRDGHA</sequence>
<protein>
    <submittedName>
        <fullName evidence="1">Uncharacterized protein</fullName>
    </submittedName>
</protein>
<keyword evidence="2" id="KW-1185">Reference proteome</keyword>
<dbReference type="Proteomes" id="UP000233551">
    <property type="component" value="Unassembled WGS sequence"/>
</dbReference>
<evidence type="ECO:0000313" key="2">
    <source>
        <dbReference type="Proteomes" id="UP000233551"/>
    </source>
</evidence>
<evidence type="ECO:0000313" key="1">
    <source>
        <dbReference type="EMBL" id="PKI61596.1"/>
    </source>
</evidence>
<gene>
    <name evidence="1" type="ORF">CRG98_017971</name>
</gene>
<organism evidence="1 2">
    <name type="scientific">Punica granatum</name>
    <name type="common">Pomegranate</name>
    <dbReference type="NCBI Taxonomy" id="22663"/>
    <lineage>
        <taxon>Eukaryota</taxon>
        <taxon>Viridiplantae</taxon>
        <taxon>Streptophyta</taxon>
        <taxon>Embryophyta</taxon>
        <taxon>Tracheophyta</taxon>
        <taxon>Spermatophyta</taxon>
        <taxon>Magnoliopsida</taxon>
        <taxon>eudicotyledons</taxon>
        <taxon>Gunneridae</taxon>
        <taxon>Pentapetalae</taxon>
        <taxon>rosids</taxon>
        <taxon>malvids</taxon>
        <taxon>Myrtales</taxon>
        <taxon>Lythraceae</taxon>
        <taxon>Punica</taxon>
    </lineage>
</organism>